<dbReference type="Proteomes" id="UP000070444">
    <property type="component" value="Unassembled WGS sequence"/>
</dbReference>
<dbReference type="AlphaFoldDB" id="A0A137NYE8"/>
<evidence type="ECO:0000259" key="5">
    <source>
        <dbReference type="Pfam" id="PF01246"/>
    </source>
</evidence>
<dbReference type="OMA" id="PGHGKKM"/>
<sequence length="146" mass="16385">MQLKSKKKIYPGHGIIFVRSDSRSFRFVDSKTKSLFLQRKNPRKIHWTILFRRMHKKGITEESIKKRTRKTVKAERAVVGASLEALAALRNQKPEVRAAARDTAIKAAKAKKQDAAAKKVANKGKNPQVSKQQAKGAKPKVAANSR</sequence>
<dbReference type="GO" id="GO:0003729">
    <property type="term" value="F:mRNA binding"/>
    <property type="evidence" value="ECO:0007669"/>
    <property type="project" value="TreeGrafter"/>
</dbReference>
<dbReference type="GO" id="GO:0002181">
    <property type="term" value="P:cytoplasmic translation"/>
    <property type="evidence" value="ECO:0007669"/>
    <property type="project" value="TreeGrafter"/>
</dbReference>
<evidence type="ECO:0000256" key="2">
    <source>
        <dbReference type="ARBA" id="ARBA00022980"/>
    </source>
</evidence>
<evidence type="ECO:0000256" key="3">
    <source>
        <dbReference type="ARBA" id="ARBA00023274"/>
    </source>
</evidence>
<keyword evidence="2" id="KW-0689">Ribosomal protein</keyword>
<comment type="similarity">
    <text evidence="1">Belongs to the eukaryotic ribosomal protein eL24 family.</text>
</comment>
<accession>A0A137NYE8</accession>
<proteinExistence type="inferred from homology"/>
<evidence type="ECO:0000256" key="4">
    <source>
        <dbReference type="SAM" id="MobiDB-lite"/>
    </source>
</evidence>
<protein>
    <recommendedName>
        <fullName evidence="5">Large ribosomal subunit protein eL24-related N-terminal domain-containing protein</fullName>
    </recommendedName>
</protein>
<keyword evidence="7" id="KW-1185">Reference proteome</keyword>
<name>A0A137NYE8_CONC2</name>
<evidence type="ECO:0000313" key="7">
    <source>
        <dbReference type="Proteomes" id="UP000070444"/>
    </source>
</evidence>
<dbReference type="InterPro" id="IPR038630">
    <property type="entry name" value="L24e/L24_sf"/>
</dbReference>
<feature type="region of interest" description="Disordered" evidence="4">
    <location>
        <begin position="115"/>
        <end position="146"/>
    </location>
</feature>
<dbReference type="GO" id="GO:0003735">
    <property type="term" value="F:structural constituent of ribosome"/>
    <property type="evidence" value="ECO:0007669"/>
    <property type="project" value="InterPro"/>
</dbReference>
<dbReference type="PANTHER" id="PTHR10792:SF1">
    <property type="entry name" value="RIBOSOMAL PROTEIN L24"/>
    <property type="match status" value="1"/>
</dbReference>
<organism evidence="6 7">
    <name type="scientific">Conidiobolus coronatus (strain ATCC 28846 / CBS 209.66 / NRRL 28638)</name>
    <name type="common">Delacroixia coronata</name>
    <dbReference type="NCBI Taxonomy" id="796925"/>
    <lineage>
        <taxon>Eukaryota</taxon>
        <taxon>Fungi</taxon>
        <taxon>Fungi incertae sedis</taxon>
        <taxon>Zoopagomycota</taxon>
        <taxon>Entomophthoromycotina</taxon>
        <taxon>Entomophthoromycetes</taxon>
        <taxon>Entomophthorales</taxon>
        <taxon>Ancylistaceae</taxon>
        <taxon>Conidiobolus</taxon>
    </lineage>
</organism>
<dbReference type="GO" id="GO:0022625">
    <property type="term" value="C:cytosolic large ribosomal subunit"/>
    <property type="evidence" value="ECO:0007669"/>
    <property type="project" value="TreeGrafter"/>
</dbReference>
<dbReference type="SUPFAM" id="SSF57716">
    <property type="entry name" value="Glucocorticoid receptor-like (DNA-binding domain)"/>
    <property type="match status" value="1"/>
</dbReference>
<keyword evidence="3" id="KW-0687">Ribonucleoprotein</keyword>
<gene>
    <name evidence="6" type="ORF">CONCODRAFT_19470</name>
</gene>
<feature type="domain" description="Large ribosomal subunit protein eL24-related N-terminal" evidence="5">
    <location>
        <begin position="5"/>
        <end position="62"/>
    </location>
</feature>
<evidence type="ECO:0000313" key="6">
    <source>
        <dbReference type="EMBL" id="KXN67629.1"/>
    </source>
</evidence>
<dbReference type="EMBL" id="KQ964623">
    <property type="protein sequence ID" value="KXN67629.1"/>
    <property type="molecule type" value="Genomic_DNA"/>
</dbReference>
<dbReference type="CDD" id="cd00472">
    <property type="entry name" value="Ribosomal_L24e_L24"/>
    <property type="match status" value="1"/>
</dbReference>
<dbReference type="STRING" id="796925.A0A137NYE8"/>
<dbReference type="PANTHER" id="PTHR10792">
    <property type="entry name" value="60S RIBOSOMAL PROTEIN L24"/>
    <property type="match status" value="1"/>
</dbReference>
<dbReference type="InterPro" id="IPR000988">
    <property type="entry name" value="Ribosomal_eL24-rel_N"/>
</dbReference>
<dbReference type="InterPro" id="IPR056366">
    <property type="entry name" value="Ribosomal_eL24"/>
</dbReference>
<dbReference type="OrthoDB" id="1727108at2759"/>
<evidence type="ECO:0000256" key="1">
    <source>
        <dbReference type="ARBA" id="ARBA00005647"/>
    </source>
</evidence>
<dbReference type="Gene3D" id="2.30.170.20">
    <property type="entry name" value="Ribosomal protein L24e"/>
    <property type="match status" value="1"/>
</dbReference>
<reference evidence="6 7" key="1">
    <citation type="journal article" date="2015" name="Genome Biol. Evol.">
        <title>Phylogenomic analyses indicate that early fungi evolved digesting cell walls of algal ancestors of land plants.</title>
        <authorList>
            <person name="Chang Y."/>
            <person name="Wang S."/>
            <person name="Sekimoto S."/>
            <person name="Aerts A.L."/>
            <person name="Choi C."/>
            <person name="Clum A."/>
            <person name="LaButti K.M."/>
            <person name="Lindquist E.A."/>
            <person name="Yee Ngan C."/>
            <person name="Ohm R.A."/>
            <person name="Salamov A.A."/>
            <person name="Grigoriev I.V."/>
            <person name="Spatafora J.W."/>
            <person name="Berbee M.L."/>
        </authorList>
    </citation>
    <scope>NUCLEOTIDE SEQUENCE [LARGE SCALE GENOMIC DNA]</scope>
    <source>
        <strain evidence="6 7">NRRL 28638</strain>
    </source>
</reference>
<dbReference type="Gene3D" id="6.10.250.1270">
    <property type="match status" value="1"/>
</dbReference>
<dbReference type="Pfam" id="PF01246">
    <property type="entry name" value="Ribosomal_L24e"/>
    <property type="match status" value="1"/>
</dbReference>